<sequence length="139" mass="15539">MHSLCTPSLSSSFLPPLPSSLCLLAFLFPSSFSPLHLLSLSPSLSLSQTHTVFFKTPLAPTLNPLKPSSFSYEQKFKHIFSLSTNSTLLTTPWAEFASTSFSFNRPRRRRVVTKKEKVNIPNMEPDSSLIKNRAGTHRT</sequence>
<dbReference type="Proteomes" id="UP000078512">
    <property type="component" value="Unassembled WGS sequence"/>
</dbReference>
<accession>A0A197KGC9</accession>
<proteinExistence type="predicted"/>
<dbReference type="EMBL" id="KV442013">
    <property type="protein sequence ID" value="OAQ35731.1"/>
    <property type="molecule type" value="Genomic_DNA"/>
</dbReference>
<evidence type="ECO:0000313" key="1">
    <source>
        <dbReference type="EMBL" id="OAQ35731.1"/>
    </source>
</evidence>
<dbReference type="AlphaFoldDB" id="A0A197KGC9"/>
<gene>
    <name evidence="1" type="ORF">K457DRAFT_493107</name>
</gene>
<evidence type="ECO:0000313" key="2">
    <source>
        <dbReference type="Proteomes" id="UP000078512"/>
    </source>
</evidence>
<protein>
    <submittedName>
        <fullName evidence="1">Uncharacterized protein</fullName>
    </submittedName>
</protein>
<organism evidence="1 2">
    <name type="scientific">Linnemannia elongata AG-77</name>
    <dbReference type="NCBI Taxonomy" id="1314771"/>
    <lineage>
        <taxon>Eukaryota</taxon>
        <taxon>Fungi</taxon>
        <taxon>Fungi incertae sedis</taxon>
        <taxon>Mucoromycota</taxon>
        <taxon>Mortierellomycotina</taxon>
        <taxon>Mortierellomycetes</taxon>
        <taxon>Mortierellales</taxon>
        <taxon>Mortierellaceae</taxon>
        <taxon>Linnemannia</taxon>
    </lineage>
</organism>
<name>A0A197KGC9_9FUNG</name>
<reference evidence="1 2" key="1">
    <citation type="submission" date="2016-05" db="EMBL/GenBank/DDBJ databases">
        <title>Genome sequencing reveals origins of a unique bacterial endosymbiosis in the earliest lineages of terrestrial Fungi.</title>
        <authorList>
            <consortium name="DOE Joint Genome Institute"/>
            <person name="Uehling J."/>
            <person name="Gryganskyi A."/>
            <person name="Hameed K."/>
            <person name="Tschaplinski T."/>
            <person name="Misztal P."/>
            <person name="Wu S."/>
            <person name="Desiro A."/>
            <person name="Vande Pol N."/>
            <person name="Du Z.-Y."/>
            <person name="Zienkiewicz A."/>
            <person name="Zienkiewicz K."/>
            <person name="Morin E."/>
            <person name="Tisserant E."/>
            <person name="Splivallo R."/>
            <person name="Hainaut M."/>
            <person name="Henrissat B."/>
            <person name="Ohm R."/>
            <person name="Kuo A."/>
            <person name="Yan J."/>
            <person name="Lipzen A."/>
            <person name="Nolan M."/>
            <person name="Labutti K."/>
            <person name="Barry K."/>
            <person name="Goldstein A."/>
            <person name="Labbe J."/>
            <person name="Schadt C."/>
            <person name="Tuskan G."/>
            <person name="Grigoriev I."/>
            <person name="Martin F."/>
            <person name="Vilgalys R."/>
            <person name="Bonito G."/>
        </authorList>
    </citation>
    <scope>NUCLEOTIDE SEQUENCE [LARGE SCALE GENOMIC DNA]</scope>
    <source>
        <strain evidence="1 2">AG-77</strain>
    </source>
</reference>
<keyword evidence="2" id="KW-1185">Reference proteome</keyword>